<gene>
    <name evidence="1" type="ORF">N866_03865</name>
</gene>
<proteinExistence type="predicted"/>
<evidence type="ECO:0000313" key="1">
    <source>
        <dbReference type="EMBL" id="EYR64822.1"/>
    </source>
</evidence>
<dbReference type="OrthoDB" id="3237545at2"/>
<dbReference type="SUPFAM" id="SSF52540">
    <property type="entry name" value="P-loop containing nucleoside triphosphate hydrolases"/>
    <property type="match status" value="1"/>
</dbReference>
<dbReference type="RefSeq" id="WP_052022295.1">
    <property type="nucleotide sequence ID" value="NZ_AXCW01000015.1"/>
</dbReference>
<accession>A0A021W0G3</accession>
<dbReference type="Proteomes" id="UP000019753">
    <property type="component" value="Unassembled WGS sequence"/>
</dbReference>
<reference evidence="1 2" key="1">
    <citation type="submission" date="2014-01" db="EMBL/GenBank/DDBJ databases">
        <title>Actinotalea ferrariae CF5-4.</title>
        <authorList>
            <person name="Chen F."/>
            <person name="Li Y."/>
            <person name="Wang G."/>
        </authorList>
    </citation>
    <scope>NUCLEOTIDE SEQUENCE [LARGE SCALE GENOMIC DNA]</scope>
    <source>
        <strain evidence="1 2">CF5-4</strain>
    </source>
</reference>
<evidence type="ECO:0000313" key="2">
    <source>
        <dbReference type="Proteomes" id="UP000019753"/>
    </source>
</evidence>
<keyword evidence="2" id="KW-1185">Reference proteome</keyword>
<dbReference type="Gene3D" id="3.40.50.300">
    <property type="entry name" value="P-loop containing nucleotide triphosphate hydrolases"/>
    <property type="match status" value="1"/>
</dbReference>
<dbReference type="EMBL" id="AXCW01000015">
    <property type="protein sequence ID" value="EYR64822.1"/>
    <property type="molecule type" value="Genomic_DNA"/>
</dbReference>
<dbReference type="AlphaFoldDB" id="A0A021W0G3"/>
<protein>
    <submittedName>
        <fullName evidence="1">Uridine kinase</fullName>
    </submittedName>
</protein>
<dbReference type="InterPro" id="IPR027417">
    <property type="entry name" value="P-loop_NTPase"/>
</dbReference>
<name>A0A021W0G3_9CELL</name>
<keyword evidence="1" id="KW-0808">Transferase</keyword>
<dbReference type="GO" id="GO:0016301">
    <property type="term" value="F:kinase activity"/>
    <property type="evidence" value="ECO:0007669"/>
    <property type="project" value="UniProtKB-KW"/>
</dbReference>
<comment type="caution">
    <text evidence="1">The sequence shown here is derived from an EMBL/GenBank/DDBJ whole genome shotgun (WGS) entry which is preliminary data.</text>
</comment>
<keyword evidence="1" id="KW-0418">Kinase</keyword>
<organism evidence="1 2">
    <name type="scientific">Actinotalea ferrariae CF5-4</name>
    <dbReference type="NCBI Taxonomy" id="948458"/>
    <lineage>
        <taxon>Bacteria</taxon>
        <taxon>Bacillati</taxon>
        <taxon>Actinomycetota</taxon>
        <taxon>Actinomycetes</taxon>
        <taxon>Micrococcales</taxon>
        <taxon>Cellulomonadaceae</taxon>
        <taxon>Actinotalea</taxon>
    </lineage>
</organism>
<sequence length="220" mass="23245">MDDGVTSVGALAARVLATPPRLGTVRLVCVDGPAGSGKTTLAARLAEALQGRTPSSDGAEVLAAGAVTPPPSQDPARPGGVHVAVVHMDDLYEGWAGLDGVAERLVTQVLEPLEAGRPGRYRRFDWLTGRFAEHVDVPVPDVLVVEGCGSAPRATDGRTVLLVWVEAPAGLRLRRGVERDGEALRAEWERWMVQEAAHFAGEGTRARADVVVDGTRPLEP</sequence>